<reference evidence="1 2" key="2">
    <citation type="submission" date="2016-12" db="EMBL/GenBank/DDBJ databases">
        <title>Draft Genome Sequence of Cystobacter ferrugineus Strain Cbfe23.</title>
        <authorList>
            <person name="Akbar S."/>
            <person name="Dowd S.E."/>
            <person name="Stevens D.C."/>
        </authorList>
    </citation>
    <scope>NUCLEOTIDE SEQUENCE [LARGE SCALE GENOMIC DNA]</scope>
    <source>
        <strain evidence="1 2">Cbfe23</strain>
    </source>
</reference>
<evidence type="ECO:0000313" key="1">
    <source>
        <dbReference type="EMBL" id="OJH41566.1"/>
    </source>
</evidence>
<comment type="caution">
    <text evidence="1">The sequence shown here is derived from an EMBL/GenBank/DDBJ whole genome shotgun (WGS) entry which is preliminary data.</text>
</comment>
<gene>
    <name evidence="1" type="ORF">BON30_06750</name>
</gene>
<sequence>MTWSKLFEAPPPLSMTGLLAFMERWKPGSTQGFEPATADQIAALARPHGGIDALPRVYREFLATMGASTGSLRLTYYGTTSILALLKDREAPQRERPDSRRYLKFAIGEDDYNGRHPDDFFELSRSTPDGRDAAIIRIHEEDLVRGKGAAEQPFPTFSDWLRTIIVSRVVFDTDPEKQTQYYSLGPKPETPAKAYEFFTRLGFSLTELGASSSVIPLEHQERGAIILISAPSASIPRTGLELRARDKAQQLLFEEIINDHEDELSGG</sequence>
<name>A0A1L9BH79_9BACT</name>
<dbReference type="RefSeq" id="WP_071898234.1">
    <property type="nucleotide sequence ID" value="NZ_MPIN01000002.1"/>
</dbReference>
<proteinExistence type="predicted"/>
<reference evidence="2" key="1">
    <citation type="submission" date="2016-11" db="EMBL/GenBank/DDBJ databases">
        <authorList>
            <person name="Shukria A."/>
            <person name="Stevens D.C."/>
        </authorList>
    </citation>
    <scope>NUCLEOTIDE SEQUENCE [LARGE SCALE GENOMIC DNA]</scope>
    <source>
        <strain evidence="2">Cbfe23</strain>
    </source>
</reference>
<organism evidence="1 2">
    <name type="scientific">Cystobacter ferrugineus</name>
    <dbReference type="NCBI Taxonomy" id="83449"/>
    <lineage>
        <taxon>Bacteria</taxon>
        <taxon>Pseudomonadati</taxon>
        <taxon>Myxococcota</taxon>
        <taxon>Myxococcia</taxon>
        <taxon>Myxococcales</taxon>
        <taxon>Cystobacterineae</taxon>
        <taxon>Archangiaceae</taxon>
        <taxon>Cystobacter</taxon>
    </lineage>
</organism>
<evidence type="ECO:0000313" key="2">
    <source>
        <dbReference type="Proteomes" id="UP000182229"/>
    </source>
</evidence>
<dbReference type="EMBL" id="MPIN01000002">
    <property type="protein sequence ID" value="OJH41566.1"/>
    <property type="molecule type" value="Genomic_DNA"/>
</dbReference>
<keyword evidence="2" id="KW-1185">Reference proteome</keyword>
<accession>A0A1L9BH79</accession>
<dbReference type="STRING" id="83449.BON30_06750"/>
<protein>
    <submittedName>
        <fullName evidence="1">Uncharacterized protein</fullName>
    </submittedName>
</protein>
<dbReference type="Proteomes" id="UP000182229">
    <property type="component" value="Unassembled WGS sequence"/>
</dbReference>
<dbReference type="AlphaFoldDB" id="A0A1L9BH79"/>